<dbReference type="Pfam" id="PF12697">
    <property type="entry name" value="Abhydrolase_6"/>
    <property type="match status" value="1"/>
</dbReference>
<dbReference type="PANTHER" id="PTHR43689:SF8">
    <property type="entry name" value="ALPHA_BETA-HYDROLASES SUPERFAMILY PROTEIN"/>
    <property type="match status" value="1"/>
</dbReference>
<keyword evidence="2" id="KW-0378">Hydrolase</keyword>
<dbReference type="Gene3D" id="3.40.50.1820">
    <property type="entry name" value="alpha/beta hydrolase"/>
    <property type="match status" value="1"/>
</dbReference>
<comment type="caution">
    <text evidence="2">The sequence shown here is derived from an EMBL/GenBank/DDBJ whole genome shotgun (WGS) entry which is preliminary data.</text>
</comment>
<name>A0A433JD71_9PROT</name>
<sequence length="280" mass="30173">MATDQSEGFIDIDGARLEYRRIPATQPDRPTLVFLHEGLGCVAIWKDVPDRLAAATGCAALVYSRRGYGNSSPAPLPRPITYLQYEAERVLPAVLDAFGLADVVLVGHSDGASIALLAAAGPLAPRIRLAVAEAPHVLVEDVTVAGIEAVTDLYRTGPLRERLKRLHGDNVDNAFWGWSDAWLTPAFRFWNIEDRLPDIRVPLLVIQGVGDEYATAEQYDSIAARSGGPVSVLVLDDCGHTPHRDQADRVLAAIAEAVAAAIATAVLPCEAHSRHTLHLD</sequence>
<dbReference type="Proteomes" id="UP000280346">
    <property type="component" value="Unassembled WGS sequence"/>
</dbReference>
<keyword evidence="3" id="KW-1185">Reference proteome</keyword>
<protein>
    <submittedName>
        <fullName evidence="2">Alpha/beta hydrolase</fullName>
    </submittedName>
</protein>
<dbReference type="EMBL" id="RZIJ01000003">
    <property type="protein sequence ID" value="RUQ74641.1"/>
    <property type="molecule type" value="Genomic_DNA"/>
</dbReference>
<dbReference type="SUPFAM" id="SSF53474">
    <property type="entry name" value="alpha/beta-Hydrolases"/>
    <property type="match status" value="1"/>
</dbReference>
<proteinExistence type="predicted"/>
<evidence type="ECO:0000259" key="1">
    <source>
        <dbReference type="Pfam" id="PF12697"/>
    </source>
</evidence>
<dbReference type="AlphaFoldDB" id="A0A433JD71"/>
<dbReference type="InterPro" id="IPR029058">
    <property type="entry name" value="AB_hydrolase_fold"/>
</dbReference>
<dbReference type="RefSeq" id="WP_126995884.1">
    <property type="nucleotide sequence ID" value="NZ_JAKOAR010000002.1"/>
</dbReference>
<dbReference type="GO" id="GO:0016787">
    <property type="term" value="F:hydrolase activity"/>
    <property type="evidence" value="ECO:0007669"/>
    <property type="project" value="UniProtKB-KW"/>
</dbReference>
<organism evidence="2 3">
    <name type="scientific">Azospirillum doebereinerae</name>
    <dbReference type="NCBI Taxonomy" id="92933"/>
    <lineage>
        <taxon>Bacteria</taxon>
        <taxon>Pseudomonadati</taxon>
        <taxon>Pseudomonadota</taxon>
        <taxon>Alphaproteobacteria</taxon>
        <taxon>Rhodospirillales</taxon>
        <taxon>Azospirillaceae</taxon>
        <taxon>Azospirillum</taxon>
    </lineage>
</organism>
<dbReference type="InterPro" id="IPR000073">
    <property type="entry name" value="AB_hydrolase_1"/>
</dbReference>
<accession>A0A433JD71</accession>
<dbReference type="OrthoDB" id="9779853at2"/>
<gene>
    <name evidence="2" type="ORF">EJ913_06290</name>
</gene>
<dbReference type="PANTHER" id="PTHR43689">
    <property type="entry name" value="HYDROLASE"/>
    <property type="match status" value="1"/>
</dbReference>
<evidence type="ECO:0000313" key="3">
    <source>
        <dbReference type="Proteomes" id="UP000280346"/>
    </source>
</evidence>
<feature type="domain" description="AB hydrolase-1" evidence="1">
    <location>
        <begin position="32"/>
        <end position="253"/>
    </location>
</feature>
<reference evidence="2 3" key="1">
    <citation type="submission" date="2018-12" db="EMBL/GenBank/DDBJ databases">
        <authorList>
            <person name="Yang Y."/>
        </authorList>
    </citation>
    <scope>NUCLEOTIDE SEQUENCE [LARGE SCALE GENOMIC DNA]</scope>
    <source>
        <strain evidence="2 3">GSF71</strain>
    </source>
</reference>
<evidence type="ECO:0000313" key="2">
    <source>
        <dbReference type="EMBL" id="RUQ74641.1"/>
    </source>
</evidence>